<dbReference type="PROSITE" id="PS00489">
    <property type="entry name" value="RNA_POL_PHAGE_2"/>
    <property type="match status" value="1"/>
</dbReference>
<dbReference type="InterPro" id="IPR043502">
    <property type="entry name" value="DNA/RNA_pol_sf"/>
</dbReference>
<dbReference type="Proteomes" id="UP000799767">
    <property type="component" value="Unassembled WGS sequence"/>
</dbReference>
<feature type="compositionally biased region" description="Basic residues" evidence="11">
    <location>
        <begin position="1094"/>
        <end position="1103"/>
    </location>
</feature>
<comment type="similarity">
    <text evidence="2 10">Belongs to the phage and mitochondrial RNA polymerase family.</text>
</comment>
<evidence type="ECO:0000313" key="14">
    <source>
        <dbReference type="Proteomes" id="UP000799767"/>
    </source>
</evidence>
<gene>
    <name evidence="13" type="ORF">BDY17DRAFT_296952</name>
</gene>
<feature type="domain" description="DNA-directed RNA polymerase N-terminal" evidence="12">
    <location>
        <begin position="375"/>
        <end position="699"/>
    </location>
</feature>
<dbReference type="Gene3D" id="1.10.1320.10">
    <property type="entry name" value="DNA-directed RNA polymerase, N-terminal domain"/>
    <property type="match status" value="1"/>
</dbReference>
<dbReference type="PANTHER" id="PTHR10102:SF0">
    <property type="entry name" value="DNA-DIRECTED RNA POLYMERASE, MITOCHONDRIAL"/>
    <property type="match status" value="1"/>
</dbReference>
<feature type="region of interest" description="Disordered" evidence="11">
    <location>
        <begin position="511"/>
        <end position="548"/>
    </location>
</feature>
<dbReference type="GeneID" id="54474522"/>
<feature type="region of interest" description="Disordered" evidence="11">
    <location>
        <begin position="304"/>
        <end position="343"/>
    </location>
</feature>
<feature type="compositionally biased region" description="Low complexity" evidence="11">
    <location>
        <begin position="59"/>
        <end position="69"/>
    </location>
</feature>
<evidence type="ECO:0000256" key="6">
    <source>
        <dbReference type="ARBA" id="ARBA00022695"/>
    </source>
</evidence>
<dbReference type="EC" id="2.7.7.6" evidence="3 10"/>
<keyword evidence="5 10" id="KW-0808">Transferase</keyword>
<feature type="compositionally biased region" description="Polar residues" evidence="11">
    <location>
        <begin position="1113"/>
        <end position="1126"/>
    </location>
</feature>
<feature type="compositionally biased region" description="Basic and acidic residues" evidence="11">
    <location>
        <begin position="1078"/>
        <end position="1093"/>
    </location>
</feature>
<feature type="region of interest" description="Disordered" evidence="11">
    <location>
        <begin position="1078"/>
        <end position="1126"/>
    </location>
</feature>
<evidence type="ECO:0000256" key="7">
    <source>
        <dbReference type="ARBA" id="ARBA00022946"/>
    </source>
</evidence>
<dbReference type="InterPro" id="IPR046950">
    <property type="entry name" value="DNA-dir_Rpol_C_phage-type"/>
</dbReference>
<sequence>MLTRNAVRRQQRYTASSLAAAFAQLNLPWLAPAQVQWQASHATHTSTAPHSPRRRRSSASKSSAPRTRALATAADQYSPRHATLYPPPGYDNAFRNSNQDRNIPWDASPQSTSKLSSLRPANDPIILDWTTKSPDATVKVSHGIQGTAVDLLQHLHTFLQIGRTSTAEVIIKRIAELCPTTSAELLHAHTIYLEHGLRRMSRIGMDQEEREEQWRQMQRWFDGEVRGKDTLVDAKLLVVMIRASLRALTGPQLETIVHSYVSMAEQLDEEDYYEVLESEEYDDSEFALLTELLEGEAAIAETGAPTAAFEPLRDGQRPQYRRSDPLSMEQLPDVRPTEQRGGGLADVKRSLQDLRANPSLSADAAIEEQHEAAFKRQKILEETAVEVAVDRWRRADEELRRIGIHSALQSRPVSALMWQWYSALLPLLKAELLECKKALSQPDKTDHDRYHYGPYLELLPPEKIAASTILYVLNRMNGAKRNYGKAYETEVKLGMLTIGLAREIEEECMAGSSKQNRRFGKHHSRNLRKGKQSKQLASDSGKKMSKAEARRQTLLGQLGWPLDARVKLGAFLVSKLIESAQLPVTRKHPRTGETVTQLQPAFLHRTKFEKGKRQGLVCPNPALMEKIVSEPLGGLLAKRMPMLVEPKPWKGWNEGGYLHYSNPILRLPSGDRSGKDYFIAANKKGDMSQIYAGLTALGSVPWKIHHGVFKVQLEAWNSGEEVANFAPLHPALDVPKLPEAADGQTRRKWLLEMREVENKRSGLHSKRCFQNFQLEIARTMVNETLYFPHSLDFRGRAYPIPPYMNHMGADNVRGLLVFANGKELGPNGLRWLKIHLATVAGHDKASMAERIEFTMSHLDDIYDSVRNPLNGKRWWLKAEDAWQTLAACYELTAALDSPDPTKFVSHLPIQQDGTCNGLQHYAALGGDPAGAAQVNLEPGDRPADVYTAVMTAVVDEVRKDAAAGNLIAQKLDGRITRKCVKQPVMTNVYGVTFFGAKEQVFRQLEVLFPEVKAFDAVNLGNMSQYIATKIFKSLGEMFEGAQAIQHWLGVCADRISTCITPQQIADLTKLADGEMAKKAGSTKDADAKSDAKPTTKKRAKKRKETSQLEALAHQSTGTSASNAAQTKTAKPLFKSTVVWTTPLRLPVVQPYRSLAVRPIQTSLQRIQISDPQVWHPVSKRKQLQAFPPNFIHSLDATHMLLSALKCKEVGMTFASIHDSFWTHACDVDRLSMILRDAFIEMHKDNVVGRLREEFQTRYKGCMYLASVVANSPVGKKITKLRKEKHRQMGSGELAAEVERLRLLDSADPEERKRGEAMVTPGSVLAKFGDEAIAEPEIRPHQLGTILEGKDNAADGESDLVAAAEDDGTAATNASADETTQAFEAQDASEQGGEGKPAKPKAHTLRKLYVWQPLTFPEIPPRGSFDVRKIRDSAYFFH</sequence>
<dbReference type="Pfam" id="PF00940">
    <property type="entry name" value="RNA_pol"/>
    <property type="match status" value="1"/>
</dbReference>
<keyword evidence="14" id="KW-1185">Reference proteome</keyword>
<evidence type="ECO:0000256" key="11">
    <source>
        <dbReference type="SAM" id="MobiDB-lite"/>
    </source>
</evidence>
<name>A0A6A6PTG3_9PEZI</name>
<dbReference type="RefSeq" id="XP_033589745.1">
    <property type="nucleotide sequence ID" value="XM_033733520.1"/>
</dbReference>
<dbReference type="SMART" id="SM01311">
    <property type="entry name" value="RPOL_N"/>
    <property type="match status" value="1"/>
</dbReference>
<comment type="function">
    <text evidence="1 10">DNA-dependent RNA polymerase catalyzes the transcription of DNA into RNA using the four ribonucleoside triphosphates as substrates.</text>
</comment>
<accession>A0A6A6PTG3</accession>
<dbReference type="InterPro" id="IPR002092">
    <property type="entry name" value="DNA-dir_Rpol_phage-type"/>
</dbReference>
<evidence type="ECO:0000313" key="13">
    <source>
        <dbReference type="EMBL" id="KAF2483175.1"/>
    </source>
</evidence>
<protein>
    <recommendedName>
        <fullName evidence="3 10">DNA-directed RNA polymerase</fullName>
        <ecNumber evidence="3 10">2.7.7.6</ecNumber>
    </recommendedName>
</protein>
<dbReference type="FunFam" id="1.10.287.280:FF:000001">
    <property type="entry name" value="DNA-directed RNA polymerase"/>
    <property type="match status" value="1"/>
</dbReference>
<organism evidence="13 14">
    <name type="scientific">Neohortaea acidophila</name>
    <dbReference type="NCBI Taxonomy" id="245834"/>
    <lineage>
        <taxon>Eukaryota</taxon>
        <taxon>Fungi</taxon>
        <taxon>Dikarya</taxon>
        <taxon>Ascomycota</taxon>
        <taxon>Pezizomycotina</taxon>
        <taxon>Dothideomycetes</taxon>
        <taxon>Dothideomycetidae</taxon>
        <taxon>Mycosphaerellales</taxon>
        <taxon>Teratosphaeriaceae</taxon>
        <taxon>Neohortaea</taxon>
    </lineage>
</organism>
<dbReference type="OrthoDB" id="276422at2759"/>
<proteinExistence type="inferred from homology"/>
<dbReference type="GO" id="GO:0034245">
    <property type="term" value="C:mitochondrial DNA-directed RNA polymerase complex"/>
    <property type="evidence" value="ECO:0007669"/>
    <property type="project" value="TreeGrafter"/>
</dbReference>
<evidence type="ECO:0000256" key="5">
    <source>
        <dbReference type="ARBA" id="ARBA00022679"/>
    </source>
</evidence>
<evidence type="ECO:0000256" key="3">
    <source>
        <dbReference type="ARBA" id="ARBA00012418"/>
    </source>
</evidence>
<feature type="compositionally biased region" description="Basic and acidic residues" evidence="11">
    <location>
        <begin position="311"/>
        <end position="324"/>
    </location>
</feature>
<dbReference type="SUPFAM" id="SSF56672">
    <property type="entry name" value="DNA/RNA polymerases"/>
    <property type="match status" value="1"/>
</dbReference>
<dbReference type="Gene3D" id="1.10.150.20">
    <property type="entry name" value="5' to 3' exonuclease, C-terminal subdomain"/>
    <property type="match status" value="1"/>
</dbReference>
<dbReference type="EMBL" id="MU001635">
    <property type="protein sequence ID" value="KAF2483175.1"/>
    <property type="molecule type" value="Genomic_DNA"/>
</dbReference>
<dbReference type="InterPro" id="IPR037159">
    <property type="entry name" value="RNA_POL_N_sf"/>
</dbReference>
<dbReference type="Pfam" id="PF14700">
    <property type="entry name" value="RPOL_N"/>
    <property type="match status" value="1"/>
</dbReference>
<keyword evidence="4 10" id="KW-0240">DNA-directed RNA polymerase</keyword>
<evidence type="ECO:0000256" key="2">
    <source>
        <dbReference type="ARBA" id="ARBA00009493"/>
    </source>
</evidence>
<evidence type="ECO:0000256" key="1">
    <source>
        <dbReference type="ARBA" id="ARBA00004026"/>
    </source>
</evidence>
<feature type="compositionally biased region" description="Basic residues" evidence="11">
    <location>
        <begin position="515"/>
        <end position="532"/>
    </location>
</feature>
<evidence type="ECO:0000256" key="10">
    <source>
        <dbReference type="RuleBase" id="RU003805"/>
    </source>
</evidence>
<evidence type="ECO:0000256" key="4">
    <source>
        <dbReference type="ARBA" id="ARBA00022478"/>
    </source>
</evidence>
<evidence type="ECO:0000259" key="12">
    <source>
        <dbReference type="SMART" id="SM01311"/>
    </source>
</evidence>
<feature type="region of interest" description="Disordered" evidence="11">
    <location>
        <begin position="40"/>
        <end position="118"/>
    </location>
</feature>
<dbReference type="GO" id="GO:0001018">
    <property type="term" value="F:mitochondrial promoter sequence-specific DNA binding"/>
    <property type="evidence" value="ECO:0007669"/>
    <property type="project" value="TreeGrafter"/>
</dbReference>
<feature type="region of interest" description="Disordered" evidence="11">
    <location>
        <begin position="1381"/>
        <end position="1400"/>
    </location>
</feature>
<dbReference type="PANTHER" id="PTHR10102">
    <property type="entry name" value="DNA-DIRECTED RNA POLYMERASE, MITOCHONDRIAL"/>
    <property type="match status" value="1"/>
</dbReference>
<dbReference type="GO" id="GO:0006390">
    <property type="term" value="P:mitochondrial transcription"/>
    <property type="evidence" value="ECO:0007669"/>
    <property type="project" value="TreeGrafter"/>
</dbReference>
<keyword evidence="7" id="KW-0809">Transit peptide</keyword>
<dbReference type="InterPro" id="IPR029262">
    <property type="entry name" value="RPOL_N"/>
</dbReference>
<reference evidence="13" key="1">
    <citation type="journal article" date="2020" name="Stud. Mycol.">
        <title>101 Dothideomycetes genomes: a test case for predicting lifestyles and emergence of pathogens.</title>
        <authorList>
            <person name="Haridas S."/>
            <person name="Albert R."/>
            <person name="Binder M."/>
            <person name="Bloem J."/>
            <person name="Labutti K."/>
            <person name="Salamov A."/>
            <person name="Andreopoulos B."/>
            <person name="Baker S."/>
            <person name="Barry K."/>
            <person name="Bills G."/>
            <person name="Bluhm B."/>
            <person name="Cannon C."/>
            <person name="Castanera R."/>
            <person name="Culley D."/>
            <person name="Daum C."/>
            <person name="Ezra D."/>
            <person name="Gonzalez J."/>
            <person name="Henrissat B."/>
            <person name="Kuo A."/>
            <person name="Liang C."/>
            <person name="Lipzen A."/>
            <person name="Lutzoni F."/>
            <person name="Magnuson J."/>
            <person name="Mondo S."/>
            <person name="Nolan M."/>
            <person name="Ohm R."/>
            <person name="Pangilinan J."/>
            <person name="Park H.-J."/>
            <person name="Ramirez L."/>
            <person name="Alfaro M."/>
            <person name="Sun H."/>
            <person name="Tritt A."/>
            <person name="Yoshinaga Y."/>
            <person name="Zwiers L.-H."/>
            <person name="Turgeon B."/>
            <person name="Goodwin S."/>
            <person name="Spatafora J."/>
            <person name="Crous P."/>
            <person name="Grigoriev I."/>
        </authorList>
    </citation>
    <scope>NUCLEOTIDE SEQUENCE</scope>
    <source>
        <strain evidence="13">CBS 113389</strain>
    </source>
</reference>
<evidence type="ECO:0000256" key="8">
    <source>
        <dbReference type="ARBA" id="ARBA00023163"/>
    </source>
</evidence>
<keyword evidence="8 10" id="KW-0804">Transcription</keyword>
<keyword evidence="6 10" id="KW-0548">Nucleotidyltransferase</keyword>
<dbReference type="GO" id="GO:0003899">
    <property type="term" value="F:DNA-directed RNA polymerase activity"/>
    <property type="evidence" value="ECO:0007669"/>
    <property type="project" value="UniProtKB-EC"/>
</dbReference>
<comment type="catalytic activity">
    <reaction evidence="9 10">
        <text>RNA(n) + a ribonucleoside 5'-triphosphate = RNA(n+1) + diphosphate</text>
        <dbReference type="Rhea" id="RHEA:21248"/>
        <dbReference type="Rhea" id="RHEA-COMP:14527"/>
        <dbReference type="Rhea" id="RHEA-COMP:17342"/>
        <dbReference type="ChEBI" id="CHEBI:33019"/>
        <dbReference type="ChEBI" id="CHEBI:61557"/>
        <dbReference type="ChEBI" id="CHEBI:140395"/>
        <dbReference type="EC" id="2.7.7.6"/>
    </reaction>
</comment>
<dbReference type="PROSITE" id="PS00900">
    <property type="entry name" value="RNA_POL_PHAGE_1"/>
    <property type="match status" value="1"/>
</dbReference>
<dbReference type="Gene3D" id="1.10.287.280">
    <property type="match status" value="1"/>
</dbReference>
<evidence type="ECO:0000256" key="9">
    <source>
        <dbReference type="ARBA" id="ARBA00048552"/>
    </source>
</evidence>